<reference evidence="5 6" key="1">
    <citation type="submission" date="2016-10" db="EMBL/GenBank/DDBJ databases">
        <title>The Draft Genome Sequence of Actinokineospora bangkokensis 44EHWT reveals the biosynthetic pathway of antifungal compounds Thailandins with unusual extender unit butylmalonyl-CoA.</title>
        <authorList>
            <person name="Greule A."/>
            <person name="Intra B."/>
            <person name="Flemming S."/>
            <person name="Rommel M.G."/>
            <person name="Panbangred W."/>
            <person name="Bechthold A."/>
        </authorList>
    </citation>
    <scope>NUCLEOTIDE SEQUENCE [LARGE SCALE GENOMIC DNA]</scope>
    <source>
        <strain evidence="5 6">44EHW</strain>
    </source>
</reference>
<dbReference type="Gene3D" id="3.30.360.10">
    <property type="entry name" value="Dihydrodipicolinate Reductase, domain 2"/>
    <property type="match status" value="1"/>
</dbReference>
<name>A0A1Q9LIB3_9PSEU</name>
<dbReference type="SUPFAM" id="SSF55347">
    <property type="entry name" value="Glyceraldehyde-3-phosphate dehydrogenase-like, C-terminal domain"/>
    <property type="match status" value="1"/>
</dbReference>
<evidence type="ECO:0000313" key="5">
    <source>
        <dbReference type="EMBL" id="OLR91766.1"/>
    </source>
</evidence>
<organism evidence="5 6">
    <name type="scientific">Actinokineospora bangkokensis</name>
    <dbReference type="NCBI Taxonomy" id="1193682"/>
    <lineage>
        <taxon>Bacteria</taxon>
        <taxon>Bacillati</taxon>
        <taxon>Actinomycetota</taxon>
        <taxon>Actinomycetes</taxon>
        <taxon>Pseudonocardiales</taxon>
        <taxon>Pseudonocardiaceae</taxon>
        <taxon>Actinokineospora</taxon>
    </lineage>
</organism>
<feature type="domain" description="GFO/IDH/MocA-like oxidoreductase" evidence="4">
    <location>
        <begin position="139"/>
        <end position="254"/>
    </location>
</feature>
<dbReference type="EMBL" id="MKQR01000019">
    <property type="protein sequence ID" value="OLR91766.1"/>
    <property type="molecule type" value="Genomic_DNA"/>
</dbReference>
<dbReference type="Pfam" id="PF22725">
    <property type="entry name" value="GFO_IDH_MocA_C3"/>
    <property type="match status" value="1"/>
</dbReference>
<dbReference type="Proteomes" id="UP000186040">
    <property type="component" value="Unassembled WGS sequence"/>
</dbReference>
<dbReference type="STRING" id="1193682.BJP25_24890"/>
<sequence length="337" mass="35070">MPAPITHDGPVRWGVLGAGGIAGSAGADLRDTPDCTVHAVGARDQRRARATADALGAPHAYGSYRDLVSDPDVDVVYIATTHGQHHEHALLAIEAGKHVLVEKAFTLTQRQAREVIAAAGERDVFCMEALWTRLHPLVRLAGDLVAEGAIGDVVSVTADLGWPFPYDPAHRLFDLDAGGSALLDLGVYPATYPLLFLGVPEGTTATGSLSPTGSDATAALQLSYPGGRFAHVACSVEAVMPGTATVVGTRGWLRFGSPLYRPSELVVHSPAADPEPRVHTADLPGSGYGPQFTEVARCLRAGEAQSPLVPHAATLALMGLMDTARAALGTRFAADGG</sequence>
<dbReference type="PANTHER" id="PTHR22604:SF105">
    <property type="entry name" value="TRANS-1,2-DIHYDROBENZENE-1,2-DIOL DEHYDROGENASE"/>
    <property type="match status" value="1"/>
</dbReference>
<dbReference type="GO" id="GO:0000166">
    <property type="term" value="F:nucleotide binding"/>
    <property type="evidence" value="ECO:0007669"/>
    <property type="project" value="InterPro"/>
</dbReference>
<comment type="similarity">
    <text evidence="1">Belongs to the Gfo/Idh/MocA family.</text>
</comment>
<evidence type="ECO:0000256" key="1">
    <source>
        <dbReference type="ARBA" id="ARBA00010928"/>
    </source>
</evidence>
<dbReference type="InterPro" id="IPR036291">
    <property type="entry name" value="NAD(P)-bd_dom_sf"/>
</dbReference>
<proteinExistence type="inferred from homology"/>
<feature type="domain" description="Gfo/Idh/MocA-like oxidoreductase N-terminal" evidence="3">
    <location>
        <begin position="11"/>
        <end position="127"/>
    </location>
</feature>
<comment type="caution">
    <text evidence="5">The sequence shown here is derived from an EMBL/GenBank/DDBJ whole genome shotgun (WGS) entry which is preliminary data.</text>
</comment>
<dbReference type="PANTHER" id="PTHR22604">
    <property type="entry name" value="OXIDOREDUCTASES"/>
    <property type="match status" value="1"/>
</dbReference>
<dbReference type="Gene3D" id="3.40.50.720">
    <property type="entry name" value="NAD(P)-binding Rossmann-like Domain"/>
    <property type="match status" value="1"/>
</dbReference>
<keyword evidence="6" id="KW-1185">Reference proteome</keyword>
<evidence type="ECO:0000313" key="6">
    <source>
        <dbReference type="Proteomes" id="UP000186040"/>
    </source>
</evidence>
<gene>
    <name evidence="5" type="ORF">BJP25_24890</name>
</gene>
<evidence type="ECO:0000256" key="2">
    <source>
        <dbReference type="ARBA" id="ARBA00023002"/>
    </source>
</evidence>
<dbReference type="SUPFAM" id="SSF51735">
    <property type="entry name" value="NAD(P)-binding Rossmann-fold domains"/>
    <property type="match status" value="1"/>
</dbReference>
<dbReference type="RefSeq" id="WP_075976483.1">
    <property type="nucleotide sequence ID" value="NZ_MKQR01000019.1"/>
</dbReference>
<evidence type="ECO:0000259" key="4">
    <source>
        <dbReference type="Pfam" id="PF22725"/>
    </source>
</evidence>
<keyword evidence="2" id="KW-0560">Oxidoreductase</keyword>
<dbReference type="InterPro" id="IPR055170">
    <property type="entry name" value="GFO_IDH_MocA-like_dom"/>
</dbReference>
<protein>
    <submittedName>
        <fullName evidence="5">Uncharacterized protein</fullName>
    </submittedName>
</protein>
<dbReference type="InterPro" id="IPR000683">
    <property type="entry name" value="Gfo/Idh/MocA-like_OxRdtase_N"/>
</dbReference>
<dbReference type="GO" id="GO:0016491">
    <property type="term" value="F:oxidoreductase activity"/>
    <property type="evidence" value="ECO:0007669"/>
    <property type="project" value="UniProtKB-KW"/>
</dbReference>
<dbReference type="Pfam" id="PF01408">
    <property type="entry name" value="GFO_IDH_MocA"/>
    <property type="match status" value="1"/>
</dbReference>
<accession>A0A1Q9LIB3</accession>
<dbReference type="InterPro" id="IPR050984">
    <property type="entry name" value="Gfo/Idh/MocA_domain"/>
</dbReference>
<dbReference type="AlphaFoldDB" id="A0A1Q9LIB3"/>
<evidence type="ECO:0000259" key="3">
    <source>
        <dbReference type="Pfam" id="PF01408"/>
    </source>
</evidence>